<organism evidence="3 4">
    <name type="scientific">Clupea harengus</name>
    <name type="common">Atlantic herring</name>
    <dbReference type="NCBI Taxonomy" id="7950"/>
    <lineage>
        <taxon>Eukaryota</taxon>
        <taxon>Metazoa</taxon>
        <taxon>Chordata</taxon>
        <taxon>Craniata</taxon>
        <taxon>Vertebrata</taxon>
        <taxon>Euteleostomi</taxon>
        <taxon>Actinopterygii</taxon>
        <taxon>Neopterygii</taxon>
        <taxon>Teleostei</taxon>
        <taxon>Clupei</taxon>
        <taxon>Clupeiformes</taxon>
        <taxon>Clupeoidei</taxon>
        <taxon>Clupeidae</taxon>
        <taxon>Clupea</taxon>
    </lineage>
</organism>
<dbReference type="Pfam" id="PF15672">
    <property type="entry name" value="Mucin15"/>
    <property type="match status" value="1"/>
</dbReference>
<evidence type="ECO:0000256" key="1">
    <source>
        <dbReference type="SAM" id="MobiDB-lite"/>
    </source>
</evidence>
<feature type="region of interest" description="Disordered" evidence="1">
    <location>
        <begin position="145"/>
        <end position="278"/>
    </location>
</feature>
<feature type="compositionally biased region" description="Polar residues" evidence="1">
    <location>
        <begin position="145"/>
        <end position="172"/>
    </location>
</feature>
<feature type="compositionally biased region" description="Low complexity" evidence="1">
    <location>
        <begin position="221"/>
        <end position="232"/>
    </location>
</feature>
<reference evidence="4" key="1">
    <citation type="submission" date="2025-08" db="UniProtKB">
        <authorList>
            <consortium name="RefSeq"/>
        </authorList>
    </citation>
    <scope>IDENTIFICATION</scope>
</reference>
<evidence type="ECO:0000313" key="3">
    <source>
        <dbReference type="Proteomes" id="UP000515152"/>
    </source>
</evidence>
<sequence>MVRSEDYLDENDTVEENGPVNMTTASPELPLDPMGPKQNESLSVNNDTSLNNTSIVPKNNITEANSTEITSTEANSTVITSTEANSTEITSTEANSTVITSTEANSTVITSTEANSTVLTSTEANSTVITSTEANSTVITSTEANSTVITSTEGNSTELISPTPETNRSDVTSPPFPGPQDWVTNATKVNYTDGLNPTTKNPPEAEPTTVSTTETPEDIPVDVTDTTVSPTETPEEIPDDVTDTIPTTTTPSANATAMGKAAGDNSERGLDSGSTQNNKNGTRAWGAILGTALVVGFVGLIIYVLLKRKGHREFSHTKLVEETSSDPVLRLDNSEPLDMKFDGFGYYNPALQGDDIQMNNFPAGP</sequence>
<accession>A0A6P8FMA7</accession>
<keyword evidence="2" id="KW-0472">Membrane</keyword>
<feature type="compositionally biased region" description="Polar residues" evidence="1">
    <location>
        <begin position="182"/>
        <end position="201"/>
    </location>
</feature>
<dbReference type="PANTHER" id="PTHR45427">
    <property type="entry name" value="MUCIN-15"/>
    <property type="match status" value="1"/>
</dbReference>
<protein>
    <submittedName>
        <fullName evidence="4">Mucin-15</fullName>
    </submittedName>
</protein>
<feature type="compositionally biased region" description="Acidic residues" evidence="1">
    <location>
        <begin position="233"/>
        <end position="242"/>
    </location>
</feature>
<feature type="region of interest" description="Disordered" evidence="1">
    <location>
        <begin position="1"/>
        <end position="98"/>
    </location>
</feature>
<keyword evidence="3" id="KW-1185">Reference proteome</keyword>
<evidence type="ECO:0000313" key="4">
    <source>
        <dbReference type="RefSeq" id="XP_031424560.1"/>
    </source>
</evidence>
<dbReference type="AlphaFoldDB" id="A0A6P8FMA7"/>
<proteinExistence type="predicted"/>
<keyword evidence="2" id="KW-0812">Transmembrane</keyword>
<dbReference type="RefSeq" id="XP_031424560.1">
    <property type="nucleotide sequence ID" value="XM_031568700.1"/>
</dbReference>
<dbReference type="CTD" id="143662"/>
<dbReference type="PANTHER" id="PTHR45427:SF1">
    <property type="entry name" value="MUCIN-15"/>
    <property type="match status" value="1"/>
</dbReference>
<dbReference type="OrthoDB" id="9950822at2759"/>
<dbReference type="GeneID" id="116220719"/>
<feature type="compositionally biased region" description="Polar residues" evidence="1">
    <location>
        <begin position="38"/>
        <end position="98"/>
    </location>
</feature>
<name>A0A6P8FMA7_CLUHA</name>
<dbReference type="Proteomes" id="UP000515152">
    <property type="component" value="Chromosome 6"/>
</dbReference>
<gene>
    <name evidence="4" type="primary">muc15</name>
</gene>
<feature type="transmembrane region" description="Helical" evidence="2">
    <location>
        <begin position="284"/>
        <end position="306"/>
    </location>
</feature>
<keyword evidence="2" id="KW-1133">Transmembrane helix</keyword>
<dbReference type="KEGG" id="char:116220719"/>
<dbReference type="InterPro" id="IPR031371">
    <property type="entry name" value="Mucin-15"/>
</dbReference>
<evidence type="ECO:0000256" key="2">
    <source>
        <dbReference type="SAM" id="Phobius"/>
    </source>
</evidence>